<comment type="caution">
    <text evidence="7">The sequence shown here is derived from an EMBL/GenBank/DDBJ whole genome shotgun (WGS) entry which is preliminary data.</text>
</comment>
<sequence length="884" mass="87975">MFTTGDDTATIVPSGSDQSFDALGGIDTVTIDASALSFGLSGSFTAGGWSATYNSVHLDIDNVERMMVIGGSGDDFLSGGDDNDTLLGGAGNDYLWGGDGADLIDGGAGDDEVWAGTGDVVTGGAGTDTLILNLGVSGAQSIDLTTGAGTGVTWSGFERVDLYLSGVDRDVHAGFALGEMDGQGMVHVDYSGTDMTGRGAASINFSDGEISVALDDGSVADTTIYGFRKVEVIGSSGNDSIFLGDVDGGTVDGGAGNDRIWGGYEHSVLYGGDGDDEITGYSDYDIMHGGAGNDSIYGYLYSDSELWGDDGDDYLDSGDSDGELHGGAGNDTLIGGEGSPLLDGGDGDDYILTMLGQDDIDGGAGYDYLRINAPYYGIDYDLDISQNGGIRGIEFAKITLADGDDTIRIGIASAQIARTGGTDHLILDYSEADETGRTATAVSFDLAADLSTATLSDGSSISCDLKQDLFTVIGTGGSDLIDASIAALGCTLSGNAGADTIFGGDGNDDISGGGANDTLSGGAGNDLIDGGSGNDLIYGGSGNDTLTGGAWDDVLNGEAGDDTFLYAAGSNGYDMIDGGSGTADRILALADNVTIGLSGLTGVEIVDAGGHTGVRLLGSAAGNLIDLSASTLIGIGTIDGGSGSDTILGTAGADTIIGGKGADSLEGGAGDDIFQVAAGAGTDIFRGGSGQDTILAIANSVAMTVTGETLTDIETISSGGHTGFTLVGLNGADVMDFSSVALSGVARIDGKGGNDTITGSAGADLIEGGAGADILTGMAGADVFDFNNASHSRGSSVDVIADFQSGEDLIDLSGVDADSGLAGDQSFALIGAAAFSGTAGELRVDTVSLPGTTVILGDISGNGQVDLEIRLDGLHLLTEADFLL</sequence>
<dbReference type="InterPro" id="IPR011049">
    <property type="entry name" value="Serralysin-like_metalloprot_C"/>
</dbReference>
<evidence type="ECO:0000256" key="3">
    <source>
        <dbReference type="ARBA" id="ARBA00022525"/>
    </source>
</evidence>
<evidence type="ECO:0000256" key="4">
    <source>
        <dbReference type="ARBA" id="ARBA00022737"/>
    </source>
</evidence>
<dbReference type="InterPro" id="IPR018511">
    <property type="entry name" value="Hemolysin-typ_Ca-bd_CS"/>
</dbReference>
<accession>A0A4V3GSL5</accession>
<dbReference type="GO" id="GO:0005509">
    <property type="term" value="F:calcium ion binding"/>
    <property type="evidence" value="ECO:0007669"/>
    <property type="project" value="InterPro"/>
</dbReference>
<dbReference type="PROSITE" id="PS00330">
    <property type="entry name" value="HEMOLYSIN_CALCIUM"/>
    <property type="match status" value="7"/>
</dbReference>
<dbReference type="InterPro" id="IPR050557">
    <property type="entry name" value="RTX_toxin/Mannuronan_C5-epim"/>
</dbReference>
<evidence type="ECO:0000259" key="6">
    <source>
        <dbReference type="Pfam" id="PF08548"/>
    </source>
</evidence>
<comment type="subcellular location">
    <subcellularLocation>
        <location evidence="2">Secreted</location>
    </subcellularLocation>
</comment>
<evidence type="ECO:0000256" key="2">
    <source>
        <dbReference type="ARBA" id="ARBA00004613"/>
    </source>
</evidence>
<name>A0A4V3GSL5_9RHOB</name>
<evidence type="ECO:0000256" key="5">
    <source>
        <dbReference type="SAM" id="MobiDB-lite"/>
    </source>
</evidence>
<keyword evidence="4" id="KW-0677">Repeat</keyword>
<protein>
    <submittedName>
        <fullName evidence="7">Hemolysin type calcium-binding protein</fullName>
    </submittedName>
</protein>
<keyword evidence="3" id="KW-0964">Secreted</keyword>
<dbReference type="PANTHER" id="PTHR38340:SF1">
    <property type="entry name" value="S-LAYER PROTEIN"/>
    <property type="match status" value="1"/>
</dbReference>
<feature type="region of interest" description="Disordered" evidence="5">
    <location>
        <begin position="312"/>
        <end position="331"/>
    </location>
</feature>
<proteinExistence type="predicted"/>
<dbReference type="InterPro" id="IPR001343">
    <property type="entry name" value="Hemolysn_Ca-bd"/>
</dbReference>
<reference evidence="7 8" key="1">
    <citation type="submission" date="2019-03" db="EMBL/GenBank/DDBJ databases">
        <title>Genomic Encyclopedia of Type Strains, Phase IV (KMG-IV): sequencing the most valuable type-strain genomes for metagenomic binning, comparative biology and taxonomic classification.</title>
        <authorList>
            <person name="Goeker M."/>
        </authorList>
    </citation>
    <scope>NUCLEOTIDE SEQUENCE [LARGE SCALE GENOMIC DNA]</scope>
    <source>
        <strain evidence="7 8">JA181</strain>
    </source>
</reference>
<dbReference type="InterPro" id="IPR013858">
    <property type="entry name" value="Peptidase_M10B_C"/>
</dbReference>
<dbReference type="RefSeq" id="WP_134079218.1">
    <property type="nucleotide sequence ID" value="NZ_SOEB01000026.1"/>
</dbReference>
<dbReference type="SUPFAM" id="SSF51120">
    <property type="entry name" value="beta-Roll"/>
    <property type="match status" value="6"/>
</dbReference>
<feature type="compositionally biased region" description="Acidic residues" evidence="5">
    <location>
        <begin position="312"/>
        <end position="321"/>
    </location>
</feature>
<gene>
    <name evidence="7" type="ORF">EV657_12643</name>
</gene>
<dbReference type="AlphaFoldDB" id="A0A4V3GSL5"/>
<evidence type="ECO:0000313" key="8">
    <source>
        <dbReference type="Proteomes" id="UP000295484"/>
    </source>
</evidence>
<dbReference type="Proteomes" id="UP000295484">
    <property type="component" value="Unassembled WGS sequence"/>
</dbReference>
<dbReference type="GO" id="GO:0005615">
    <property type="term" value="C:extracellular space"/>
    <property type="evidence" value="ECO:0007669"/>
    <property type="project" value="InterPro"/>
</dbReference>
<evidence type="ECO:0000256" key="1">
    <source>
        <dbReference type="ARBA" id="ARBA00001913"/>
    </source>
</evidence>
<dbReference type="PANTHER" id="PTHR38340">
    <property type="entry name" value="S-LAYER PROTEIN"/>
    <property type="match status" value="1"/>
</dbReference>
<organism evidence="7 8">
    <name type="scientific">Rhodovulum visakhapatnamense</name>
    <dbReference type="NCBI Taxonomy" id="364297"/>
    <lineage>
        <taxon>Bacteria</taxon>
        <taxon>Pseudomonadati</taxon>
        <taxon>Pseudomonadota</taxon>
        <taxon>Alphaproteobacteria</taxon>
        <taxon>Rhodobacterales</taxon>
        <taxon>Paracoccaceae</taxon>
        <taxon>Rhodovulum</taxon>
    </lineage>
</organism>
<evidence type="ECO:0000313" key="7">
    <source>
        <dbReference type="EMBL" id="TDX23393.1"/>
    </source>
</evidence>
<dbReference type="Pfam" id="PF08548">
    <property type="entry name" value="Peptidase_M10_C"/>
    <property type="match status" value="1"/>
</dbReference>
<comment type="cofactor">
    <cofactor evidence="1">
        <name>Ca(2+)</name>
        <dbReference type="ChEBI" id="CHEBI:29108"/>
    </cofactor>
</comment>
<dbReference type="Pfam" id="PF00353">
    <property type="entry name" value="HemolysinCabind"/>
    <property type="match status" value="8"/>
</dbReference>
<dbReference type="EMBL" id="SOEB01000026">
    <property type="protein sequence ID" value="TDX23393.1"/>
    <property type="molecule type" value="Genomic_DNA"/>
</dbReference>
<dbReference type="Gene3D" id="2.150.10.10">
    <property type="entry name" value="Serralysin-like metalloprotease, C-terminal"/>
    <property type="match status" value="6"/>
</dbReference>
<feature type="domain" description="Peptidase M10 serralysin C-terminal" evidence="6">
    <location>
        <begin position="718"/>
        <end position="883"/>
    </location>
</feature>
<dbReference type="PRINTS" id="PR00313">
    <property type="entry name" value="CABNDNGRPT"/>
</dbReference>